<dbReference type="InterPro" id="IPR036410">
    <property type="entry name" value="HSP_DnaJ_Cys-rich_dom_sf"/>
</dbReference>
<dbReference type="InterPro" id="IPR001305">
    <property type="entry name" value="HSP_DnaJ_Cys-rich_dom"/>
</dbReference>
<evidence type="ECO:0000256" key="8">
    <source>
        <dbReference type="SAM" id="MobiDB-lite"/>
    </source>
</evidence>
<gene>
    <name evidence="11" type="ORF">B9Z19DRAFT_1088799</name>
</gene>
<keyword evidence="4 7" id="KW-0862">Zinc</keyword>
<dbReference type="InterPro" id="IPR036869">
    <property type="entry name" value="J_dom_sf"/>
</dbReference>
<dbReference type="Pfam" id="PF00226">
    <property type="entry name" value="DnaJ"/>
    <property type="match status" value="1"/>
</dbReference>
<dbReference type="Gene3D" id="2.10.230.10">
    <property type="entry name" value="Heat shock protein DnaJ, cysteine-rich domain"/>
    <property type="match status" value="1"/>
</dbReference>
<feature type="compositionally biased region" description="Basic and acidic residues" evidence="8">
    <location>
        <begin position="447"/>
        <end position="464"/>
    </location>
</feature>
<dbReference type="SMART" id="SM00271">
    <property type="entry name" value="DnaJ"/>
    <property type="match status" value="1"/>
</dbReference>
<evidence type="ECO:0000313" key="11">
    <source>
        <dbReference type="EMBL" id="PUU76202.1"/>
    </source>
</evidence>
<dbReference type="FunFam" id="2.10.230.10:FF:000001">
    <property type="entry name" value="DnaJ subfamily A member 2"/>
    <property type="match status" value="1"/>
</dbReference>
<dbReference type="GO" id="GO:0005524">
    <property type="term" value="F:ATP binding"/>
    <property type="evidence" value="ECO:0007669"/>
    <property type="project" value="InterPro"/>
</dbReference>
<dbReference type="CDD" id="cd10747">
    <property type="entry name" value="DnaJ_C"/>
    <property type="match status" value="1"/>
</dbReference>
<dbReference type="PROSITE" id="PS00636">
    <property type="entry name" value="DNAJ_1"/>
    <property type="match status" value="1"/>
</dbReference>
<dbReference type="Gene3D" id="1.10.287.110">
    <property type="entry name" value="DnaJ domain"/>
    <property type="match status" value="1"/>
</dbReference>
<evidence type="ECO:0000256" key="6">
    <source>
        <dbReference type="ARBA" id="ARBA00072890"/>
    </source>
</evidence>
<proteinExistence type="inferred from homology"/>
<sequence length="492" mass="53141">MSFVPPVLPRAVRVLRASSNPISNFRCFHTPTLPRPIPVPRNSNHSQRRPFHSTPRSQASVKNPYSVLGVGKTASTSEIKKAYYSLAKKWHPDQNKDPSAREKFQELTAAYEILSDPAKKEQFDQFGEAAFDPSAGFNPSAGAGFGQGGFSGFGGGFSADISFEDIFSAFGGGGSRRGRGGSTEGIMLGDNIEVETTISFAEAAKGTSKDIRIHPLVQCKTCMGTGMKSGTQKQNCGRCNGTGTRVHFMQGGFQMASTCNTCSGAGVITPPGSECRTCSGSGVTKEARTITIDIPAGVDTGMKMRVDGEGDAPQASASGASFRTRRGDLYVHIRVTPHKDFKRRGLDVYYTATIPLTTALLGGRVKVPTLDGEVDIKVPLGTNTGDMIAIGGRGMRGVNSSRHVGDLKVEFKLDLPKTLTTRQRILLEMLSDEFDDKTARRTMSFNSEKDRPSSSETHKDEGFLKRTWHNLTHQHDDMPKDDDDQKKASGSG</sequence>
<dbReference type="GO" id="GO:0051082">
    <property type="term" value="F:unfolded protein binding"/>
    <property type="evidence" value="ECO:0007669"/>
    <property type="project" value="InterPro"/>
</dbReference>
<evidence type="ECO:0000256" key="3">
    <source>
        <dbReference type="ARBA" id="ARBA00022771"/>
    </source>
</evidence>
<accession>A0A2T6ZL40</accession>
<dbReference type="PROSITE" id="PS51188">
    <property type="entry name" value="ZF_CR"/>
    <property type="match status" value="1"/>
</dbReference>
<feature type="region of interest" description="Disordered" evidence="8">
    <location>
        <begin position="443"/>
        <end position="492"/>
    </location>
</feature>
<keyword evidence="3 7" id="KW-0863">Zinc-finger</keyword>
<dbReference type="PANTHER" id="PTHR43096:SF52">
    <property type="entry name" value="DNAJ HOMOLOG 1, MITOCHONDRIAL-RELATED"/>
    <property type="match status" value="1"/>
</dbReference>
<name>A0A2T6ZL40_TUBBO</name>
<dbReference type="PANTHER" id="PTHR43096">
    <property type="entry name" value="DNAJ HOMOLOG 1, MITOCHONDRIAL-RELATED"/>
    <property type="match status" value="1"/>
</dbReference>
<dbReference type="GO" id="GO:0009408">
    <property type="term" value="P:response to heat"/>
    <property type="evidence" value="ECO:0007669"/>
    <property type="project" value="InterPro"/>
</dbReference>
<keyword evidence="12" id="KW-1185">Reference proteome</keyword>
<dbReference type="NCBIfam" id="NF008035">
    <property type="entry name" value="PRK10767.1"/>
    <property type="match status" value="1"/>
</dbReference>
<dbReference type="AlphaFoldDB" id="A0A2T6ZL40"/>
<dbReference type="EMBL" id="NESQ01000197">
    <property type="protein sequence ID" value="PUU76202.1"/>
    <property type="molecule type" value="Genomic_DNA"/>
</dbReference>
<dbReference type="Proteomes" id="UP000244722">
    <property type="component" value="Unassembled WGS sequence"/>
</dbReference>
<dbReference type="InterPro" id="IPR002939">
    <property type="entry name" value="DnaJ_C"/>
</dbReference>
<dbReference type="GO" id="GO:0008270">
    <property type="term" value="F:zinc ion binding"/>
    <property type="evidence" value="ECO:0007669"/>
    <property type="project" value="UniProtKB-KW"/>
</dbReference>
<dbReference type="InterPro" id="IPR018253">
    <property type="entry name" value="DnaJ_domain_CS"/>
</dbReference>
<dbReference type="GO" id="GO:0005737">
    <property type="term" value="C:cytoplasm"/>
    <property type="evidence" value="ECO:0007669"/>
    <property type="project" value="TreeGrafter"/>
</dbReference>
<dbReference type="Pfam" id="PF01556">
    <property type="entry name" value="DnaJ_C"/>
    <property type="match status" value="1"/>
</dbReference>
<feature type="zinc finger region" description="CR-type" evidence="7">
    <location>
        <begin position="206"/>
        <end position="287"/>
    </location>
</feature>
<dbReference type="STRING" id="42251.A0A2T6ZL40"/>
<dbReference type="SUPFAM" id="SSF46565">
    <property type="entry name" value="Chaperone J-domain"/>
    <property type="match status" value="1"/>
</dbReference>
<evidence type="ECO:0000256" key="5">
    <source>
        <dbReference type="ARBA" id="ARBA00023186"/>
    </source>
</evidence>
<dbReference type="GO" id="GO:0031072">
    <property type="term" value="F:heat shock protein binding"/>
    <property type="evidence" value="ECO:0007669"/>
    <property type="project" value="InterPro"/>
</dbReference>
<feature type="region of interest" description="Disordered" evidence="8">
    <location>
        <begin position="36"/>
        <end position="59"/>
    </location>
</feature>
<dbReference type="Gene3D" id="2.60.260.20">
    <property type="entry name" value="Urease metallochaperone UreE, N-terminal domain"/>
    <property type="match status" value="2"/>
</dbReference>
<evidence type="ECO:0000256" key="2">
    <source>
        <dbReference type="ARBA" id="ARBA00022737"/>
    </source>
</evidence>
<comment type="caution">
    <text evidence="11">The sequence shown here is derived from an EMBL/GenBank/DDBJ whole genome shotgun (WGS) entry which is preliminary data.</text>
</comment>
<dbReference type="CDD" id="cd10719">
    <property type="entry name" value="DnaJ_zf"/>
    <property type="match status" value="1"/>
</dbReference>
<reference evidence="11 12" key="1">
    <citation type="submission" date="2017-04" db="EMBL/GenBank/DDBJ databases">
        <title>Draft genome sequence of Tuber borchii Vittad., a whitish edible truffle.</title>
        <authorList>
            <consortium name="DOE Joint Genome Institute"/>
            <person name="Murat C."/>
            <person name="Kuo A."/>
            <person name="Barry K.W."/>
            <person name="Clum A."/>
            <person name="Dockter R.B."/>
            <person name="Fauchery L."/>
            <person name="Iotti M."/>
            <person name="Kohler A."/>
            <person name="Labutti K."/>
            <person name="Lindquist E.A."/>
            <person name="Lipzen A."/>
            <person name="Ohm R.A."/>
            <person name="Wang M."/>
            <person name="Grigoriev I.V."/>
            <person name="Zambonelli A."/>
            <person name="Martin F.M."/>
        </authorList>
    </citation>
    <scope>NUCLEOTIDE SEQUENCE [LARGE SCALE GENOMIC DNA]</scope>
    <source>
        <strain evidence="11 12">Tbo3840</strain>
    </source>
</reference>
<dbReference type="OrthoDB" id="10256793at2759"/>
<dbReference type="CDD" id="cd06257">
    <property type="entry name" value="DnaJ"/>
    <property type="match status" value="1"/>
</dbReference>
<evidence type="ECO:0000259" key="10">
    <source>
        <dbReference type="PROSITE" id="PS51188"/>
    </source>
</evidence>
<dbReference type="PROSITE" id="PS50076">
    <property type="entry name" value="DNAJ_2"/>
    <property type="match status" value="1"/>
</dbReference>
<dbReference type="GO" id="GO:0042026">
    <property type="term" value="P:protein refolding"/>
    <property type="evidence" value="ECO:0007669"/>
    <property type="project" value="TreeGrafter"/>
</dbReference>
<keyword evidence="5" id="KW-0143">Chaperone</keyword>
<evidence type="ECO:0000256" key="7">
    <source>
        <dbReference type="PROSITE-ProRule" id="PRU00546"/>
    </source>
</evidence>
<dbReference type="PRINTS" id="PR00625">
    <property type="entry name" value="JDOMAIN"/>
</dbReference>
<feature type="compositionally biased region" description="Basic and acidic residues" evidence="8">
    <location>
        <begin position="473"/>
        <end position="492"/>
    </location>
</feature>
<evidence type="ECO:0000313" key="12">
    <source>
        <dbReference type="Proteomes" id="UP000244722"/>
    </source>
</evidence>
<evidence type="ECO:0000256" key="1">
    <source>
        <dbReference type="ARBA" id="ARBA00022723"/>
    </source>
</evidence>
<feature type="domain" description="CR-type" evidence="10">
    <location>
        <begin position="206"/>
        <end position="287"/>
    </location>
</feature>
<dbReference type="FunFam" id="2.60.260.20:FF:000005">
    <property type="entry name" value="Chaperone protein dnaJ 1, mitochondrial"/>
    <property type="match status" value="1"/>
</dbReference>
<dbReference type="HAMAP" id="MF_01152">
    <property type="entry name" value="DnaJ"/>
    <property type="match status" value="1"/>
</dbReference>
<keyword evidence="1 7" id="KW-0479">Metal-binding</keyword>
<dbReference type="InterPro" id="IPR012724">
    <property type="entry name" value="DnaJ"/>
</dbReference>
<feature type="domain" description="J" evidence="9">
    <location>
        <begin position="63"/>
        <end position="127"/>
    </location>
</feature>
<dbReference type="InterPro" id="IPR001623">
    <property type="entry name" value="DnaJ_domain"/>
</dbReference>
<dbReference type="Pfam" id="PF00684">
    <property type="entry name" value="DnaJ_CXXCXGXG"/>
    <property type="match status" value="1"/>
</dbReference>
<evidence type="ECO:0000259" key="9">
    <source>
        <dbReference type="PROSITE" id="PS50076"/>
    </source>
</evidence>
<dbReference type="SUPFAM" id="SSF49493">
    <property type="entry name" value="HSP40/DnaJ peptide-binding domain"/>
    <property type="match status" value="2"/>
</dbReference>
<dbReference type="InterPro" id="IPR008971">
    <property type="entry name" value="HSP40/DnaJ_pept-bd"/>
</dbReference>
<organism evidence="11 12">
    <name type="scientific">Tuber borchii</name>
    <name type="common">White truffle</name>
    <dbReference type="NCBI Taxonomy" id="42251"/>
    <lineage>
        <taxon>Eukaryota</taxon>
        <taxon>Fungi</taxon>
        <taxon>Dikarya</taxon>
        <taxon>Ascomycota</taxon>
        <taxon>Pezizomycotina</taxon>
        <taxon>Pezizomycetes</taxon>
        <taxon>Pezizales</taxon>
        <taxon>Tuberaceae</taxon>
        <taxon>Tuber</taxon>
    </lineage>
</organism>
<keyword evidence="2" id="KW-0677">Repeat</keyword>
<dbReference type="SUPFAM" id="SSF57938">
    <property type="entry name" value="DnaJ/Hsp40 cysteine-rich domain"/>
    <property type="match status" value="1"/>
</dbReference>
<evidence type="ECO:0000256" key="4">
    <source>
        <dbReference type="ARBA" id="ARBA00022833"/>
    </source>
</evidence>
<protein>
    <recommendedName>
        <fullName evidence="6">DnaJ homolog 1, mitochondrial</fullName>
    </recommendedName>
</protein>